<name>A0ACC4DUY0_PURLI</name>
<keyword evidence="2" id="KW-1185">Reference proteome</keyword>
<protein>
    <submittedName>
        <fullName evidence="1">Uncharacterized protein</fullName>
    </submittedName>
</protein>
<accession>A0ACC4DUY0</accession>
<comment type="caution">
    <text evidence="1">The sequence shown here is derived from an EMBL/GenBank/DDBJ whole genome shotgun (WGS) entry which is preliminary data.</text>
</comment>
<dbReference type="EMBL" id="JBGNUJ010000006">
    <property type="protein sequence ID" value="KAL3959120.1"/>
    <property type="molecule type" value="Genomic_DNA"/>
</dbReference>
<evidence type="ECO:0000313" key="2">
    <source>
        <dbReference type="Proteomes" id="UP001638806"/>
    </source>
</evidence>
<sequence>MAAPKLPSTSRMALRVRAGQCHFTGVCQPSPVSLPPPQRCSPDCVCCLAFEALPCSQWPRNPLSKLAPVRPHDHEAVDQQVQAVPIRKLARPSSGARHVPWPRRLAREVLAVCSTRQDTRLPPA</sequence>
<dbReference type="Proteomes" id="UP001638806">
    <property type="component" value="Unassembled WGS sequence"/>
</dbReference>
<proteinExistence type="predicted"/>
<reference evidence="1" key="1">
    <citation type="submission" date="2024-12" db="EMBL/GenBank/DDBJ databases">
        <title>Comparative genomics and development of molecular markers within Purpureocillium lilacinum and among Purpureocillium species.</title>
        <authorList>
            <person name="Yeh Z.-Y."/>
            <person name="Ni N.-T."/>
            <person name="Lo P.-H."/>
            <person name="Mushyakhwo K."/>
            <person name="Lin C.-F."/>
            <person name="Nai Y.-S."/>
        </authorList>
    </citation>
    <scope>NUCLEOTIDE SEQUENCE</scope>
    <source>
        <strain evidence="1">NCHU-NPUST-175</strain>
    </source>
</reference>
<gene>
    <name evidence="1" type="ORF">ACCO45_007282</name>
</gene>
<evidence type="ECO:0000313" key="1">
    <source>
        <dbReference type="EMBL" id="KAL3959120.1"/>
    </source>
</evidence>
<organism evidence="1 2">
    <name type="scientific">Purpureocillium lilacinum</name>
    <name type="common">Paecilomyces lilacinus</name>
    <dbReference type="NCBI Taxonomy" id="33203"/>
    <lineage>
        <taxon>Eukaryota</taxon>
        <taxon>Fungi</taxon>
        <taxon>Dikarya</taxon>
        <taxon>Ascomycota</taxon>
        <taxon>Pezizomycotina</taxon>
        <taxon>Sordariomycetes</taxon>
        <taxon>Hypocreomycetidae</taxon>
        <taxon>Hypocreales</taxon>
        <taxon>Ophiocordycipitaceae</taxon>
        <taxon>Purpureocillium</taxon>
    </lineage>
</organism>